<dbReference type="Proteomes" id="UP000021369">
    <property type="component" value="Unassembled WGS sequence"/>
</dbReference>
<comment type="caution">
    <text evidence="2">The sequence shown here is derived from an EMBL/GenBank/DDBJ whole genome shotgun (WGS) entry which is preliminary data.</text>
</comment>
<keyword evidence="1" id="KW-0472">Membrane</keyword>
<evidence type="ECO:0000313" key="3">
    <source>
        <dbReference type="Proteomes" id="UP000021369"/>
    </source>
</evidence>
<keyword evidence="1" id="KW-1133">Transmembrane helix</keyword>
<dbReference type="RefSeq" id="WP_037285177.1">
    <property type="nucleotide sequence ID" value="NZ_JEOB01000001.1"/>
</dbReference>
<feature type="transmembrane region" description="Helical" evidence="1">
    <location>
        <begin position="12"/>
        <end position="35"/>
    </location>
</feature>
<reference evidence="2 3" key="1">
    <citation type="submission" date="2013-06" db="EMBL/GenBank/DDBJ databases">
        <title>Rumen cellulosomics: divergent fiber-degrading strategies revealed by comparative genome-wide analysis of six Ruminococcal strains.</title>
        <authorList>
            <person name="Dassa B."/>
            <person name="Borovok I."/>
            <person name="Lamed R."/>
            <person name="Flint H."/>
            <person name="Yeoman C.J."/>
            <person name="White B."/>
            <person name="Bayer E.A."/>
        </authorList>
    </citation>
    <scope>NUCLEOTIDE SEQUENCE [LARGE SCALE GENOMIC DNA]</scope>
    <source>
        <strain evidence="2 3">SY3</strain>
    </source>
</reference>
<organism evidence="2 3">
    <name type="scientific">Ruminococcus albus SY3</name>
    <dbReference type="NCBI Taxonomy" id="1341156"/>
    <lineage>
        <taxon>Bacteria</taxon>
        <taxon>Bacillati</taxon>
        <taxon>Bacillota</taxon>
        <taxon>Clostridia</taxon>
        <taxon>Eubacteriales</taxon>
        <taxon>Oscillospiraceae</taxon>
        <taxon>Ruminococcus</taxon>
    </lineage>
</organism>
<keyword evidence="3" id="KW-1185">Reference proteome</keyword>
<feature type="transmembrane region" description="Helical" evidence="1">
    <location>
        <begin position="165"/>
        <end position="186"/>
    </location>
</feature>
<evidence type="ECO:0000313" key="2">
    <source>
        <dbReference type="EMBL" id="EXM41079.1"/>
    </source>
</evidence>
<feature type="transmembrane region" description="Helical" evidence="1">
    <location>
        <begin position="73"/>
        <end position="96"/>
    </location>
</feature>
<sequence length="194" mass="21143">MKESLRYIIKARFGILFTAVTGAVTMLLTAGIFALPLMNMYRYAAGEPETTKFEAADILRLNFERSSTEKFEIVSVIAAAICAALLAKTASGFFSANGVSRRTSTKALYTYVPITALILTAEDLLMRICLVRNTIFINSSSLKSMIFGRGAYNIFADRPSFISELAGAAVYFAAAILLMYAAIIIVSRSRADTI</sequence>
<keyword evidence="1" id="KW-0812">Transmembrane</keyword>
<name>A0A011UKD1_RUMAL</name>
<feature type="transmembrane region" description="Helical" evidence="1">
    <location>
        <begin position="108"/>
        <end position="128"/>
    </location>
</feature>
<accession>A0A011UKD1</accession>
<proteinExistence type="predicted"/>
<dbReference type="EMBL" id="JEOB01000001">
    <property type="protein sequence ID" value="EXM41079.1"/>
    <property type="molecule type" value="Genomic_DNA"/>
</dbReference>
<dbReference type="OrthoDB" id="1821086at2"/>
<evidence type="ECO:0000256" key="1">
    <source>
        <dbReference type="SAM" id="Phobius"/>
    </source>
</evidence>
<protein>
    <submittedName>
        <fullName evidence="2">Uncharacterized protein</fullName>
    </submittedName>
</protein>
<dbReference type="PATRIC" id="fig|1341156.4.peg.477"/>
<gene>
    <name evidence="2" type="ORF">RASY3_03785</name>
</gene>
<dbReference type="AlphaFoldDB" id="A0A011UKD1"/>